<protein>
    <submittedName>
        <fullName evidence="3">NifU family protein</fullName>
    </submittedName>
</protein>
<gene>
    <name evidence="3" type="ORF">GCM10020367_61040</name>
</gene>
<dbReference type="Pfam" id="PF01106">
    <property type="entry name" value="NifU"/>
    <property type="match status" value="1"/>
</dbReference>
<evidence type="ECO:0000313" key="4">
    <source>
        <dbReference type="Proteomes" id="UP001499990"/>
    </source>
</evidence>
<organism evidence="3 4">
    <name type="scientific">Streptomyces sannanensis</name>
    <dbReference type="NCBI Taxonomy" id="285536"/>
    <lineage>
        <taxon>Bacteria</taxon>
        <taxon>Bacillati</taxon>
        <taxon>Actinomycetota</taxon>
        <taxon>Actinomycetes</taxon>
        <taxon>Kitasatosporales</taxon>
        <taxon>Streptomycetaceae</taxon>
        <taxon>Streptomyces</taxon>
    </lineage>
</organism>
<name>A0ABP6SKS1_9ACTN</name>
<sequence length="176" mass="18886">MPWSDEDAREQVARVEALLGSLEHLPDDAARTRATESVRALVDLYGDCLARIMGRADAGLRAALAEDELVCQLLLVHDLHPLPAEERVRRALDEARPVLHEQGGDAEFLGVDQAVARVRLSTTGQGCGSTAAALAAAVRDVVSRAAPELDGVETEQDRRTLIPVTDVLLRRPAVAG</sequence>
<dbReference type="SUPFAM" id="SSF117916">
    <property type="entry name" value="Fe-S cluster assembly (FSCA) domain-like"/>
    <property type="match status" value="1"/>
</dbReference>
<dbReference type="InterPro" id="IPR001075">
    <property type="entry name" value="NIF_FeS_clus_asmbl_NifU_C"/>
</dbReference>
<dbReference type="Gene3D" id="3.30.300.130">
    <property type="entry name" value="Fe-S cluster assembly (FSCA)"/>
    <property type="match status" value="1"/>
</dbReference>
<dbReference type="EMBL" id="BAAAYL010000001">
    <property type="protein sequence ID" value="GAA3379050.1"/>
    <property type="molecule type" value="Genomic_DNA"/>
</dbReference>
<dbReference type="Proteomes" id="UP001499990">
    <property type="component" value="Unassembled WGS sequence"/>
</dbReference>
<evidence type="ECO:0000313" key="3">
    <source>
        <dbReference type="EMBL" id="GAA3379050.1"/>
    </source>
</evidence>
<dbReference type="InterPro" id="IPR034904">
    <property type="entry name" value="FSCA_dom_sf"/>
</dbReference>
<evidence type="ECO:0000259" key="2">
    <source>
        <dbReference type="Pfam" id="PF01106"/>
    </source>
</evidence>
<dbReference type="RefSeq" id="WP_345043637.1">
    <property type="nucleotide sequence ID" value="NZ_BAAAYL010000001.1"/>
</dbReference>
<feature type="domain" description="NIF system FeS cluster assembly NifU C-terminal" evidence="2">
    <location>
        <begin position="88"/>
        <end position="153"/>
    </location>
</feature>
<comment type="caution">
    <text evidence="3">The sequence shown here is derived from an EMBL/GenBank/DDBJ whole genome shotgun (WGS) entry which is preliminary data.</text>
</comment>
<comment type="function">
    <text evidence="1">May be involved in the formation or repair of [Fe-S] clusters present in iron-sulfur proteins.</text>
</comment>
<keyword evidence="4" id="KW-1185">Reference proteome</keyword>
<evidence type="ECO:0000256" key="1">
    <source>
        <dbReference type="ARBA" id="ARBA00049958"/>
    </source>
</evidence>
<proteinExistence type="predicted"/>
<accession>A0ABP6SKS1</accession>
<reference evidence="4" key="1">
    <citation type="journal article" date="2019" name="Int. J. Syst. Evol. Microbiol.">
        <title>The Global Catalogue of Microorganisms (GCM) 10K type strain sequencing project: providing services to taxonomists for standard genome sequencing and annotation.</title>
        <authorList>
            <consortium name="The Broad Institute Genomics Platform"/>
            <consortium name="The Broad Institute Genome Sequencing Center for Infectious Disease"/>
            <person name="Wu L."/>
            <person name="Ma J."/>
        </authorList>
    </citation>
    <scope>NUCLEOTIDE SEQUENCE [LARGE SCALE GENOMIC DNA]</scope>
    <source>
        <strain evidence="4">JCM 9651</strain>
    </source>
</reference>